<feature type="chain" id="PRO_5046937143" description="HEAT repeat domain-containing protein" evidence="1">
    <location>
        <begin position="18"/>
        <end position="259"/>
    </location>
</feature>
<evidence type="ECO:0000313" key="2">
    <source>
        <dbReference type="EMBL" id="MBP3956278.1"/>
    </source>
</evidence>
<keyword evidence="3" id="KW-1185">Reference proteome</keyword>
<dbReference type="RefSeq" id="WP_210654299.1">
    <property type="nucleotide sequence ID" value="NZ_JAGKQQ010000001.1"/>
</dbReference>
<name>A0ABS5BTS7_9BACT</name>
<keyword evidence="1" id="KW-0732">Signal</keyword>
<dbReference type="Proteomes" id="UP000676565">
    <property type="component" value="Unassembled WGS sequence"/>
</dbReference>
<protein>
    <recommendedName>
        <fullName evidence="4">HEAT repeat domain-containing protein</fullName>
    </recommendedName>
</protein>
<evidence type="ECO:0008006" key="4">
    <source>
        <dbReference type="Google" id="ProtNLM"/>
    </source>
</evidence>
<gene>
    <name evidence="2" type="ORF">J8F10_13390</name>
</gene>
<sequence>MIRACALLFLFATVTYADDAPKQPTPAEQLKLLTKQHEDIEATFMKELRADRTNEGVRKANEKYREARQAWRKEALAALDKSGALPEAFDVIAAVLSGSSVETVEMGELLRKHHLARPELGKVFLGMVQDSRDHGRKFVEEMSEKSPVPAVRGQAALALGWQAKWRITQDGDESLGFGKKLTDEQRKDMEARAEKFLTTAMKYMDAPVVGGTGTVAAHAKAELAGLKNVSSLQVGKVAPDIAGEAIDGTKFKLSARAGR</sequence>
<dbReference type="EMBL" id="JAGKQQ010000001">
    <property type="protein sequence ID" value="MBP3956278.1"/>
    <property type="molecule type" value="Genomic_DNA"/>
</dbReference>
<accession>A0ABS5BTS7</accession>
<evidence type="ECO:0000256" key="1">
    <source>
        <dbReference type="SAM" id="SignalP"/>
    </source>
</evidence>
<proteinExistence type="predicted"/>
<organism evidence="2 3">
    <name type="scientific">Gemmata palustris</name>
    <dbReference type="NCBI Taxonomy" id="2822762"/>
    <lineage>
        <taxon>Bacteria</taxon>
        <taxon>Pseudomonadati</taxon>
        <taxon>Planctomycetota</taxon>
        <taxon>Planctomycetia</taxon>
        <taxon>Gemmatales</taxon>
        <taxon>Gemmataceae</taxon>
        <taxon>Gemmata</taxon>
    </lineage>
</organism>
<evidence type="ECO:0000313" key="3">
    <source>
        <dbReference type="Proteomes" id="UP000676565"/>
    </source>
</evidence>
<feature type="signal peptide" evidence="1">
    <location>
        <begin position="1"/>
        <end position="17"/>
    </location>
</feature>
<reference evidence="2 3" key="1">
    <citation type="submission" date="2021-04" db="EMBL/GenBank/DDBJ databases">
        <authorList>
            <person name="Ivanova A."/>
        </authorList>
    </citation>
    <scope>NUCLEOTIDE SEQUENCE [LARGE SCALE GENOMIC DNA]</scope>
    <source>
        <strain evidence="2 3">G18</strain>
    </source>
</reference>
<comment type="caution">
    <text evidence="2">The sequence shown here is derived from an EMBL/GenBank/DDBJ whole genome shotgun (WGS) entry which is preliminary data.</text>
</comment>